<dbReference type="SMART" id="SM00066">
    <property type="entry name" value="GAL4"/>
    <property type="match status" value="1"/>
</dbReference>
<dbReference type="InterPro" id="IPR036864">
    <property type="entry name" value="Zn2-C6_fun-type_DNA-bd_sf"/>
</dbReference>
<dbReference type="GO" id="GO:0006351">
    <property type="term" value="P:DNA-templated transcription"/>
    <property type="evidence" value="ECO:0007669"/>
    <property type="project" value="InterPro"/>
</dbReference>
<dbReference type="InterPro" id="IPR007219">
    <property type="entry name" value="XnlR_reg_dom"/>
</dbReference>
<dbReference type="InterPro" id="IPR050613">
    <property type="entry name" value="Sec_Metabolite_Reg"/>
</dbReference>
<evidence type="ECO:0000313" key="6">
    <source>
        <dbReference type="EMBL" id="KAK1921809.1"/>
    </source>
</evidence>
<feature type="region of interest" description="Disordered" evidence="4">
    <location>
        <begin position="992"/>
        <end position="1026"/>
    </location>
</feature>
<feature type="compositionally biased region" description="Pro residues" evidence="4">
    <location>
        <begin position="1"/>
        <end position="14"/>
    </location>
</feature>
<name>A0AAD9FMC1_PAPLA</name>
<dbReference type="Gene3D" id="4.10.240.10">
    <property type="entry name" value="Zn(2)-C6 fungal-type DNA-binding domain"/>
    <property type="match status" value="1"/>
</dbReference>
<dbReference type="GO" id="GO:0005634">
    <property type="term" value="C:nucleus"/>
    <property type="evidence" value="ECO:0007669"/>
    <property type="project" value="UniProtKB-SubCell"/>
</dbReference>
<protein>
    <submittedName>
        <fullName evidence="6">Nucleus protein</fullName>
    </submittedName>
</protein>
<feature type="region of interest" description="Disordered" evidence="4">
    <location>
        <begin position="830"/>
        <end position="862"/>
    </location>
</feature>
<feature type="compositionally biased region" description="Basic and acidic residues" evidence="4">
    <location>
        <begin position="71"/>
        <end position="80"/>
    </location>
</feature>
<dbReference type="EMBL" id="JAODAN010000010">
    <property type="protein sequence ID" value="KAK1921809.1"/>
    <property type="molecule type" value="Genomic_DNA"/>
</dbReference>
<evidence type="ECO:0000313" key="7">
    <source>
        <dbReference type="Proteomes" id="UP001182556"/>
    </source>
</evidence>
<dbReference type="InterPro" id="IPR001138">
    <property type="entry name" value="Zn2Cys6_DnaBD"/>
</dbReference>
<dbReference type="GO" id="GO:0008270">
    <property type="term" value="F:zinc ion binding"/>
    <property type="evidence" value="ECO:0007669"/>
    <property type="project" value="InterPro"/>
</dbReference>
<feature type="region of interest" description="Disordered" evidence="4">
    <location>
        <begin position="195"/>
        <end position="215"/>
    </location>
</feature>
<dbReference type="CDD" id="cd00067">
    <property type="entry name" value="GAL4"/>
    <property type="match status" value="1"/>
</dbReference>
<dbReference type="PANTHER" id="PTHR31001:SF76">
    <property type="entry name" value="ZN(2)-C6 FUNGAL-TYPE DOMAIN-CONTAINING PROTEIN"/>
    <property type="match status" value="1"/>
</dbReference>
<dbReference type="PROSITE" id="PS00463">
    <property type="entry name" value="ZN2_CY6_FUNGAL_1"/>
    <property type="match status" value="1"/>
</dbReference>
<gene>
    <name evidence="6" type="ORF">DB88DRAFT_499271</name>
</gene>
<keyword evidence="7" id="KW-1185">Reference proteome</keyword>
<dbReference type="Proteomes" id="UP001182556">
    <property type="component" value="Unassembled WGS sequence"/>
</dbReference>
<dbReference type="PROSITE" id="PS50048">
    <property type="entry name" value="ZN2_CY6_FUNGAL_2"/>
    <property type="match status" value="1"/>
</dbReference>
<dbReference type="GO" id="GO:0000981">
    <property type="term" value="F:DNA-binding transcription factor activity, RNA polymerase II-specific"/>
    <property type="evidence" value="ECO:0007669"/>
    <property type="project" value="InterPro"/>
</dbReference>
<evidence type="ECO:0000256" key="2">
    <source>
        <dbReference type="ARBA" id="ARBA00022723"/>
    </source>
</evidence>
<dbReference type="Pfam" id="PF00172">
    <property type="entry name" value="Zn_clus"/>
    <property type="match status" value="1"/>
</dbReference>
<evidence type="ECO:0000256" key="3">
    <source>
        <dbReference type="ARBA" id="ARBA00023242"/>
    </source>
</evidence>
<dbReference type="CDD" id="cd12148">
    <property type="entry name" value="fungal_TF_MHR"/>
    <property type="match status" value="1"/>
</dbReference>
<evidence type="ECO:0000256" key="1">
    <source>
        <dbReference type="ARBA" id="ARBA00004123"/>
    </source>
</evidence>
<feature type="region of interest" description="Disordered" evidence="4">
    <location>
        <begin position="795"/>
        <end position="817"/>
    </location>
</feature>
<dbReference type="SUPFAM" id="SSF57701">
    <property type="entry name" value="Zn2/Cys6 DNA-binding domain"/>
    <property type="match status" value="1"/>
</dbReference>
<reference evidence="6" key="1">
    <citation type="submission" date="2023-02" db="EMBL/GenBank/DDBJ databases">
        <title>Identification and recombinant expression of a fungal hydrolase from Papiliotrema laurentii that hydrolyzes apple cutin and clears colloidal polyester polyurethane.</title>
        <authorList>
            <consortium name="DOE Joint Genome Institute"/>
            <person name="Roman V.A."/>
            <person name="Bojanowski C."/>
            <person name="Crable B.R."/>
            <person name="Wagner D.N."/>
            <person name="Hung C.S."/>
            <person name="Nadeau L.J."/>
            <person name="Schratz L."/>
            <person name="Haridas S."/>
            <person name="Pangilinan J."/>
            <person name="Lipzen A."/>
            <person name="Na H."/>
            <person name="Yan M."/>
            <person name="Ng V."/>
            <person name="Grigoriev I.V."/>
            <person name="Spatafora J.W."/>
            <person name="Barlow D."/>
            <person name="Biffinger J."/>
            <person name="Kelley-Loughnane N."/>
            <person name="Varaljay V.A."/>
            <person name="Crookes-Goodson W.J."/>
        </authorList>
    </citation>
    <scope>NUCLEOTIDE SEQUENCE</scope>
    <source>
        <strain evidence="6">5307AH</strain>
    </source>
</reference>
<dbReference type="PANTHER" id="PTHR31001">
    <property type="entry name" value="UNCHARACTERIZED TRANSCRIPTIONAL REGULATORY PROTEIN"/>
    <property type="match status" value="1"/>
</dbReference>
<dbReference type="Pfam" id="PF04082">
    <property type="entry name" value="Fungal_trans"/>
    <property type="match status" value="1"/>
</dbReference>
<organism evidence="6 7">
    <name type="scientific">Papiliotrema laurentii</name>
    <name type="common">Cryptococcus laurentii</name>
    <dbReference type="NCBI Taxonomy" id="5418"/>
    <lineage>
        <taxon>Eukaryota</taxon>
        <taxon>Fungi</taxon>
        <taxon>Dikarya</taxon>
        <taxon>Basidiomycota</taxon>
        <taxon>Agaricomycotina</taxon>
        <taxon>Tremellomycetes</taxon>
        <taxon>Tremellales</taxon>
        <taxon>Rhynchogastremaceae</taxon>
        <taxon>Papiliotrema</taxon>
    </lineage>
</organism>
<proteinExistence type="predicted"/>
<evidence type="ECO:0000259" key="5">
    <source>
        <dbReference type="PROSITE" id="PS50048"/>
    </source>
</evidence>
<evidence type="ECO:0000256" key="4">
    <source>
        <dbReference type="SAM" id="MobiDB-lite"/>
    </source>
</evidence>
<dbReference type="GO" id="GO:0003677">
    <property type="term" value="F:DNA binding"/>
    <property type="evidence" value="ECO:0007669"/>
    <property type="project" value="InterPro"/>
</dbReference>
<comment type="caution">
    <text evidence="6">The sequence shown here is derived from an EMBL/GenBank/DDBJ whole genome shotgun (WGS) entry which is preliminary data.</text>
</comment>
<dbReference type="SMART" id="SM00906">
    <property type="entry name" value="Fungal_trans"/>
    <property type="match status" value="1"/>
</dbReference>
<feature type="compositionally biased region" description="Low complexity" evidence="4">
    <location>
        <begin position="997"/>
        <end position="1026"/>
    </location>
</feature>
<feature type="compositionally biased region" description="Polar residues" evidence="4">
    <location>
        <begin position="835"/>
        <end position="860"/>
    </location>
</feature>
<comment type="subcellular location">
    <subcellularLocation>
        <location evidence="1">Nucleus</location>
    </subcellularLocation>
</comment>
<keyword evidence="3" id="KW-0539">Nucleus</keyword>
<accession>A0AAD9FMC1</accession>
<sequence>MSRPPPSTAYPPLPRGGQHIPPFPQLLHVNDTPQPYRQNSATGSDQQDYHSEEEEEDVDHDHGSPGTNGGRDIKKERGSGSKEPLSAGSSGRRPHATRRRVVQSCSECRRRKIKCDKKFPCGPCILRSDQARCHEVGMAEKTVVSNSSNYASTSDLAALAHRLDALESSLIKSGALLPADLERYLKGTREQMASFQPTPTYGAPTLPEKGPPLAEEETVDDTEGAALTLEHLAFGRSRVDGGHALPHFAMRYPSTVGRSAPNHDYHLAKTSSNQSPLGSSGTGISPGGVVHGGPGLGQDVTLKSSPLGIGQSNLSREERAKKIDKLLEVLGPTDVFDMLYRQTDVVLHALTKVLPTRERGEILVRAYIDRVDWLHRCLHIPTFLRSCEDLWALPVENVVYEISLPFLALYLVVCTLGLQFMDTKECSKHFTPEEAHTLPDLWYNSARSALYGADFMANHTMEAIQCIVLMMVYMNNRDRADAAWALLGACVKMAQGLGLSRLGAEQQAVDGKPLPMWTGRWSSLIQREIGRRIWWNLVFLDWVMAPSYNYTTSIQADQIKTALPANIDDEDIIDGQPLQPKPIHVRTSISFQLARLKFAEIAHRQIWQANNNSHPPYSFILSVDGDFRKAMMELPAFFQPDPNTRGPPPDDPKALVHYYEKIMLNLAIHSRMLRLHRPWLSRGYEDERFAYSKEQCIRAARASLRMMGENSHGSASFLEKWWIPLFYVSVSGLVVIIDLLRTPRRLMHSTETQQKILEVKSALDQMRRIADISHPSRAAVKVMDFLLAEVEERRRPSNLGKRKATGSPVDEGDETSDLQRAVKKLIRQAQLEADSPNQSMSSNNTPTPGNSGPQGWSPSKTGREMDMRIFSDTARDRPVFDAYPMPTAQPAAEVQGGMVNPSNGLQIPTQQTHSGNSPFTFPVDPTNTTFPPFDPRAFGSTQQPQLDPAVESILTSYFPQPQTSSNTAGSAMVPQVPDDFLSKVFNFGWDSSGVGNGQAQNQGQQEQGMQQGQGQPQNGNNAGMGMDAMGMTNGLFDGWSAHGWMA</sequence>
<keyword evidence="2" id="KW-0479">Metal-binding</keyword>
<feature type="compositionally biased region" description="Polar residues" evidence="4">
    <location>
        <begin position="31"/>
        <end position="43"/>
    </location>
</feature>
<feature type="region of interest" description="Disordered" evidence="4">
    <location>
        <begin position="1"/>
        <end position="100"/>
    </location>
</feature>
<feature type="domain" description="Zn(2)-C6 fungal-type" evidence="5">
    <location>
        <begin position="104"/>
        <end position="133"/>
    </location>
</feature>
<dbReference type="AlphaFoldDB" id="A0AAD9FMC1"/>